<evidence type="ECO:0000313" key="4">
    <source>
        <dbReference type="Proteomes" id="UP001415857"/>
    </source>
</evidence>
<sequence length="212" mass="23539">MYSPTPDEYQKFFSVPPPPPPEPSQPDDQPGTITTGIPVTSTNQSYSQNSQPADKKVKPKTRVPWSSGLCGCFSDWRNCCITLWCPCITFGQIAEIVDKGSSSCGVNGALYTLIACVIGCPCLYSCFYRSKMRQQYMLKAHPCCDCLVHCCCESCALCQEYRELKSQGYNMSIGWHGNMERQNREVAMTTMETAASTEKESMAPVVEKGMSR</sequence>
<keyword evidence="2" id="KW-1133">Transmembrane helix</keyword>
<protein>
    <submittedName>
        <fullName evidence="3">Uncharacterized protein</fullName>
    </submittedName>
</protein>
<name>A0AAP0RIE7_LIQFO</name>
<feature type="compositionally biased region" description="Low complexity" evidence="1">
    <location>
        <begin position="40"/>
        <end position="51"/>
    </location>
</feature>
<keyword evidence="2" id="KW-0472">Membrane</keyword>
<proteinExistence type="predicted"/>
<dbReference type="Proteomes" id="UP001415857">
    <property type="component" value="Unassembled WGS sequence"/>
</dbReference>
<dbReference type="EMBL" id="JBBPBK010000010">
    <property type="protein sequence ID" value="KAK9277648.1"/>
    <property type="molecule type" value="Genomic_DNA"/>
</dbReference>
<evidence type="ECO:0000313" key="3">
    <source>
        <dbReference type="EMBL" id="KAK9277648.1"/>
    </source>
</evidence>
<dbReference type="Pfam" id="PF04749">
    <property type="entry name" value="PLAC8"/>
    <property type="match status" value="1"/>
</dbReference>
<evidence type="ECO:0000256" key="2">
    <source>
        <dbReference type="SAM" id="Phobius"/>
    </source>
</evidence>
<accession>A0AAP0RIE7</accession>
<feature type="region of interest" description="Disordered" evidence="1">
    <location>
        <begin position="1"/>
        <end position="62"/>
    </location>
</feature>
<comment type="caution">
    <text evidence="3">The sequence shown here is derived from an EMBL/GenBank/DDBJ whole genome shotgun (WGS) entry which is preliminary data.</text>
</comment>
<feature type="compositionally biased region" description="Pro residues" evidence="1">
    <location>
        <begin position="15"/>
        <end position="24"/>
    </location>
</feature>
<gene>
    <name evidence="3" type="ORF">L1049_007194</name>
</gene>
<keyword evidence="4" id="KW-1185">Reference proteome</keyword>
<organism evidence="3 4">
    <name type="scientific">Liquidambar formosana</name>
    <name type="common">Formosan gum</name>
    <dbReference type="NCBI Taxonomy" id="63359"/>
    <lineage>
        <taxon>Eukaryota</taxon>
        <taxon>Viridiplantae</taxon>
        <taxon>Streptophyta</taxon>
        <taxon>Embryophyta</taxon>
        <taxon>Tracheophyta</taxon>
        <taxon>Spermatophyta</taxon>
        <taxon>Magnoliopsida</taxon>
        <taxon>eudicotyledons</taxon>
        <taxon>Gunneridae</taxon>
        <taxon>Pentapetalae</taxon>
        <taxon>Saxifragales</taxon>
        <taxon>Altingiaceae</taxon>
        <taxon>Liquidambar</taxon>
    </lineage>
</organism>
<dbReference type="NCBIfam" id="TIGR01571">
    <property type="entry name" value="A_thal_Cys_rich"/>
    <property type="match status" value="1"/>
</dbReference>
<keyword evidence="2" id="KW-0812">Transmembrane</keyword>
<reference evidence="3 4" key="1">
    <citation type="journal article" date="2024" name="Plant J.">
        <title>Genome sequences and population genomics reveal climatic adaptation and genomic divergence between two closely related sweetgum species.</title>
        <authorList>
            <person name="Xu W.Q."/>
            <person name="Ren C.Q."/>
            <person name="Zhang X.Y."/>
            <person name="Comes H.P."/>
            <person name="Liu X.H."/>
            <person name="Li Y.G."/>
            <person name="Kettle C.J."/>
            <person name="Jalonen R."/>
            <person name="Gaisberger H."/>
            <person name="Ma Y.Z."/>
            <person name="Qiu Y.X."/>
        </authorList>
    </citation>
    <scope>NUCLEOTIDE SEQUENCE [LARGE SCALE GENOMIC DNA]</scope>
    <source>
        <strain evidence="3">Hangzhou</strain>
    </source>
</reference>
<evidence type="ECO:0000256" key="1">
    <source>
        <dbReference type="SAM" id="MobiDB-lite"/>
    </source>
</evidence>
<dbReference type="InterPro" id="IPR006461">
    <property type="entry name" value="PLAC_motif_containing"/>
</dbReference>
<dbReference type="PANTHER" id="PTHR15907">
    <property type="entry name" value="DUF614 FAMILY PROTEIN-RELATED"/>
    <property type="match status" value="1"/>
</dbReference>
<dbReference type="AlphaFoldDB" id="A0AAP0RIE7"/>
<feature type="transmembrane region" description="Helical" evidence="2">
    <location>
        <begin position="108"/>
        <end position="127"/>
    </location>
</feature>